<accession>A0A816ESX7</accession>
<name>A0A816ESX7_9BILA</name>
<evidence type="ECO:0000313" key="12">
    <source>
        <dbReference type="Proteomes" id="UP000663834"/>
    </source>
</evidence>
<feature type="domain" description="CRAL-TRIO" evidence="1">
    <location>
        <begin position="103"/>
        <end position="276"/>
    </location>
</feature>
<dbReference type="Proteomes" id="UP000663855">
    <property type="component" value="Unassembled WGS sequence"/>
</dbReference>
<dbReference type="Proteomes" id="UP000663856">
    <property type="component" value="Unassembled WGS sequence"/>
</dbReference>
<evidence type="ECO:0000313" key="5">
    <source>
        <dbReference type="EMBL" id="CAF2066697.1"/>
    </source>
</evidence>
<reference evidence="3" key="1">
    <citation type="submission" date="2021-02" db="EMBL/GenBank/DDBJ databases">
        <authorList>
            <person name="Nowell W R."/>
        </authorList>
    </citation>
    <scope>NUCLEOTIDE SEQUENCE</scope>
</reference>
<evidence type="ECO:0000313" key="7">
    <source>
        <dbReference type="EMBL" id="CAF3823165.1"/>
    </source>
</evidence>
<dbReference type="Proteomes" id="UP000681967">
    <property type="component" value="Unassembled WGS sequence"/>
</dbReference>
<dbReference type="EMBL" id="CAJOBH010021297">
    <property type="protein sequence ID" value="CAF4223129.1"/>
    <property type="molecule type" value="Genomic_DNA"/>
</dbReference>
<dbReference type="EMBL" id="CAJNOW010016943">
    <property type="protein sequence ID" value="CAF1653471.1"/>
    <property type="molecule type" value="Genomic_DNA"/>
</dbReference>
<dbReference type="InterPro" id="IPR051026">
    <property type="entry name" value="PI/PC_transfer"/>
</dbReference>
<evidence type="ECO:0000313" key="9">
    <source>
        <dbReference type="EMBL" id="CAF4124351.1"/>
    </source>
</evidence>
<evidence type="ECO:0000313" key="10">
    <source>
        <dbReference type="EMBL" id="CAF4185196.1"/>
    </source>
</evidence>
<protein>
    <recommendedName>
        <fullName evidence="1">CRAL-TRIO domain-containing protein</fullName>
    </recommendedName>
</protein>
<dbReference type="Proteomes" id="UP000676336">
    <property type="component" value="Unassembled WGS sequence"/>
</dbReference>
<dbReference type="SUPFAM" id="SSF46938">
    <property type="entry name" value="CRAL/TRIO N-terminal domain"/>
    <property type="match status" value="1"/>
</dbReference>
<dbReference type="PANTHER" id="PTHR45657:SF1">
    <property type="entry name" value="CRAL-TRIO DOMAIN-CONTAINING PROTEIN YKL091C-RELATED"/>
    <property type="match status" value="1"/>
</dbReference>
<dbReference type="Proteomes" id="UP000681720">
    <property type="component" value="Unassembled WGS sequence"/>
</dbReference>
<dbReference type="EMBL" id="CAJOBF010001433">
    <property type="protein sequence ID" value="CAF3950156.1"/>
    <property type="molecule type" value="Genomic_DNA"/>
</dbReference>
<evidence type="ECO:0000313" key="8">
    <source>
        <dbReference type="EMBL" id="CAF3950156.1"/>
    </source>
</evidence>
<sequence length="299" mass="35323">MTTNSPLFDINQLSSEHQKIFHIVYDELKPHHTSYVQFKINLKLKTNLDIEDEDNEWRYEVHRYLRARKWHVTHTVKCILEMIQWRKDHRVDSILEEEETAVQVELLRKIVPNVYHGNTKDHLPLYIEKSGLVHVDKILNMFTPEGLIRCHIYILEYNCQLTRECSRKLGKHVETFAMISDLNGCKMDLRKVLHLYRQAIYIDEHFYPERLGHMLIVNPPFIFPILWNLVKHWLDPITQEKIIVIKKGHETAATLLHYIDPDNLPKEYGGSCNSCPTFPECIPIYDWSKDTAANDKPGS</sequence>
<evidence type="ECO:0000259" key="1">
    <source>
        <dbReference type="PROSITE" id="PS50191"/>
    </source>
</evidence>
<evidence type="ECO:0000313" key="3">
    <source>
        <dbReference type="EMBL" id="CAF1653471.1"/>
    </source>
</evidence>
<proteinExistence type="predicted"/>
<dbReference type="SMART" id="SM00516">
    <property type="entry name" value="SEC14"/>
    <property type="match status" value="1"/>
</dbReference>
<dbReference type="Proteomes" id="UP000663834">
    <property type="component" value="Unassembled WGS sequence"/>
</dbReference>
<dbReference type="EMBL" id="CAJNRE010007633">
    <property type="protein sequence ID" value="CAF2066697.1"/>
    <property type="molecule type" value="Genomic_DNA"/>
</dbReference>
<dbReference type="EMBL" id="CAJNOV010017228">
    <property type="protein sequence ID" value="CAF1605004.1"/>
    <property type="molecule type" value="Genomic_DNA"/>
</dbReference>
<dbReference type="EMBL" id="CAJNRF010008019">
    <property type="protein sequence ID" value="CAF2096517.1"/>
    <property type="molecule type" value="Genomic_DNA"/>
</dbReference>
<dbReference type="EMBL" id="CAJNRG010003218">
    <property type="protein sequence ID" value="CAF2054934.1"/>
    <property type="molecule type" value="Genomic_DNA"/>
</dbReference>
<evidence type="ECO:0000313" key="2">
    <source>
        <dbReference type="EMBL" id="CAF1605004.1"/>
    </source>
</evidence>
<organism evidence="3 12">
    <name type="scientific">Rotaria magnacalcarata</name>
    <dbReference type="NCBI Taxonomy" id="392030"/>
    <lineage>
        <taxon>Eukaryota</taxon>
        <taxon>Metazoa</taxon>
        <taxon>Spiralia</taxon>
        <taxon>Gnathifera</taxon>
        <taxon>Rotifera</taxon>
        <taxon>Eurotatoria</taxon>
        <taxon>Bdelloidea</taxon>
        <taxon>Philodinida</taxon>
        <taxon>Philodinidae</taxon>
        <taxon>Rotaria</taxon>
    </lineage>
</organism>
<dbReference type="PANTHER" id="PTHR45657">
    <property type="entry name" value="CRAL-TRIO DOMAIN-CONTAINING PROTEIN YKL091C-RELATED"/>
    <property type="match status" value="1"/>
</dbReference>
<dbReference type="EMBL" id="CAJOBJ010016050">
    <property type="protein sequence ID" value="CAF4185196.1"/>
    <property type="molecule type" value="Genomic_DNA"/>
</dbReference>
<dbReference type="Gene3D" id="3.40.525.10">
    <property type="entry name" value="CRAL-TRIO lipid binding domain"/>
    <property type="match status" value="1"/>
</dbReference>
<dbReference type="InterPro" id="IPR036273">
    <property type="entry name" value="CRAL/TRIO_N_dom_sf"/>
</dbReference>
<evidence type="ECO:0000313" key="6">
    <source>
        <dbReference type="EMBL" id="CAF2096517.1"/>
    </source>
</evidence>
<dbReference type="OrthoDB" id="1434354at2759"/>
<dbReference type="Proteomes" id="UP000663842">
    <property type="component" value="Unassembled WGS sequence"/>
</dbReference>
<dbReference type="CDD" id="cd00170">
    <property type="entry name" value="SEC14"/>
    <property type="match status" value="1"/>
</dbReference>
<dbReference type="Proteomes" id="UP000663887">
    <property type="component" value="Unassembled WGS sequence"/>
</dbReference>
<dbReference type="EMBL" id="CAJOBG010004746">
    <property type="protein sequence ID" value="CAF4124351.1"/>
    <property type="molecule type" value="Genomic_DNA"/>
</dbReference>
<evidence type="ECO:0000313" key="13">
    <source>
        <dbReference type="Proteomes" id="UP000663866"/>
    </source>
</evidence>
<dbReference type="AlphaFoldDB" id="A0A816ESX7"/>
<dbReference type="EMBL" id="CAJOBI010000441">
    <property type="protein sequence ID" value="CAF3823165.1"/>
    <property type="molecule type" value="Genomic_DNA"/>
</dbReference>
<dbReference type="PROSITE" id="PS50191">
    <property type="entry name" value="CRAL_TRIO"/>
    <property type="match status" value="1"/>
</dbReference>
<keyword evidence="13" id="KW-1185">Reference proteome</keyword>
<dbReference type="Pfam" id="PF00650">
    <property type="entry name" value="CRAL_TRIO"/>
    <property type="match status" value="1"/>
</dbReference>
<evidence type="ECO:0000313" key="11">
    <source>
        <dbReference type="EMBL" id="CAF4223129.1"/>
    </source>
</evidence>
<dbReference type="Proteomes" id="UP000663824">
    <property type="component" value="Unassembled WGS sequence"/>
</dbReference>
<dbReference type="SUPFAM" id="SSF52087">
    <property type="entry name" value="CRAL/TRIO domain"/>
    <property type="match status" value="1"/>
</dbReference>
<comment type="caution">
    <text evidence="3">The sequence shown here is derived from an EMBL/GenBank/DDBJ whole genome shotgun (WGS) entry which is preliminary data.</text>
</comment>
<dbReference type="InterPro" id="IPR036865">
    <property type="entry name" value="CRAL-TRIO_dom_sf"/>
</dbReference>
<evidence type="ECO:0000313" key="4">
    <source>
        <dbReference type="EMBL" id="CAF2054934.1"/>
    </source>
</evidence>
<dbReference type="InterPro" id="IPR001251">
    <property type="entry name" value="CRAL-TRIO_dom"/>
</dbReference>
<gene>
    <name evidence="11" type="ORF">BYL167_LOCUS24467</name>
    <name evidence="2" type="ORF">CJN711_LOCUS35787</name>
    <name evidence="10" type="ORF">GIL414_LOCUS20965</name>
    <name evidence="3" type="ORF">KQP761_LOCUS30444</name>
    <name evidence="5" type="ORF">MBJ925_LOCUS15973</name>
    <name evidence="9" type="ORF">OVN521_LOCUS22160</name>
    <name evidence="7" type="ORF">SMN809_LOCUS2411</name>
    <name evidence="8" type="ORF">UXM345_LOCUS13288</name>
    <name evidence="6" type="ORF">WKI299_LOCUS19259</name>
    <name evidence="4" type="ORF">XDN619_LOCUS9483</name>
</gene>
<dbReference type="Proteomes" id="UP000663866">
    <property type="component" value="Unassembled WGS sequence"/>
</dbReference>